<sequence length="441" mass="47305">FKYSSSILMLCELRILRISLTIILCCLSSASCQTSTSCYVRHPWKTVRRVLKLIDPSTDMDECMSACHAYGPGCDAFAFMNARCALLDLDTARTPKCTGASDIATCWVLSDPSECDTSTTSMAMTTSSVPGCAVYTSDAGCTGQCSMPQMDATTIECPQTERIYVDGRMSSTYTVFCDGTDWRTGRDTLPSGSKVYCGPLLSTTSTTTATTRCELLSLDYPRGCTDCSSPVYSATLTYCPLPNLDLYYDDAIVGNLTCVASAYWTGSKQEQIPALSIVYCRPAPCPELSNVGGPASCTSCSAFEKNSTHVFCPIDHELKYGMELTVNLECVGSNWQTDYGEIVSAGTEGLYCVGCTTLPLVYDDQRSPCDGCISPNFYAMHADCPFDYALYFNGNDAGGNATCVEDKWRTSTSSGAGGAGGYKVYCVPLAVGTTTITSTTS</sequence>
<feature type="chain" id="PRO_5043966527" description="Apple domain-containing protein" evidence="1">
    <location>
        <begin position="33"/>
        <end position="441"/>
    </location>
</feature>
<feature type="non-terminal residue" evidence="2">
    <location>
        <position position="1"/>
    </location>
</feature>
<evidence type="ECO:0008006" key="4">
    <source>
        <dbReference type="Google" id="ProtNLM"/>
    </source>
</evidence>
<feature type="signal peptide" evidence="1">
    <location>
        <begin position="1"/>
        <end position="32"/>
    </location>
</feature>
<dbReference type="Proteomes" id="UP001432027">
    <property type="component" value="Unassembled WGS sequence"/>
</dbReference>
<gene>
    <name evidence="2" type="ORF">PENTCL1PPCAC_15106</name>
</gene>
<evidence type="ECO:0000313" key="2">
    <source>
        <dbReference type="EMBL" id="GMS92931.1"/>
    </source>
</evidence>
<protein>
    <recommendedName>
        <fullName evidence="4">Apple domain-containing protein</fullName>
    </recommendedName>
</protein>
<comment type="caution">
    <text evidence="2">The sequence shown here is derived from an EMBL/GenBank/DDBJ whole genome shotgun (WGS) entry which is preliminary data.</text>
</comment>
<keyword evidence="3" id="KW-1185">Reference proteome</keyword>
<accession>A0AAV5TGW7</accession>
<keyword evidence="1" id="KW-0732">Signal</keyword>
<evidence type="ECO:0000256" key="1">
    <source>
        <dbReference type="SAM" id="SignalP"/>
    </source>
</evidence>
<organism evidence="2 3">
    <name type="scientific">Pristionchus entomophagus</name>
    <dbReference type="NCBI Taxonomy" id="358040"/>
    <lineage>
        <taxon>Eukaryota</taxon>
        <taxon>Metazoa</taxon>
        <taxon>Ecdysozoa</taxon>
        <taxon>Nematoda</taxon>
        <taxon>Chromadorea</taxon>
        <taxon>Rhabditida</taxon>
        <taxon>Rhabditina</taxon>
        <taxon>Diplogasteromorpha</taxon>
        <taxon>Diplogasteroidea</taxon>
        <taxon>Neodiplogasteridae</taxon>
        <taxon>Pristionchus</taxon>
    </lineage>
</organism>
<feature type="non-terminal residue" evidence="2">
    <location>
        <position position="441"/>
    </location>
</feature>
<dbReference type="EMBL" id="BTSX01000004">
    <property type="protein sequence ID" value="GMS92931.1"/>
    <property type="molecule type" value="Genomic_DNA"/>
</dbReference>
<dbReference type="AlphaFoldDB" id="A0AAV5TGW7"/>
<evidence type="ECO:0000313" key="3">
    <source>
        <dbReference type="Proteomes" id="UP001432027"/>
    </source>
</evidence>
<proteinExistence type="predicted"/>
<name>A0AAV5TGW7_9BILA</name>
<reference evidence="2" key="1">
    <citation type="submission" date="2023-10" db="EMBL/GenBank/DDBJ databases">
        <title>Genome assembly of Pristionchus species.</title>
        <authorList>
            <person name="Yoshida K."/>
            <person name="Sommer R.J."/>
        </authorList>
    </citation>
    <scope>NUCLEOTIDE SEQUENCE</scope>
    <source>
        <strain evidence="2">RS0144</strain>
    </source>
</reference>